<keyword evidence="2" id="KW-1185">Reference proteome</keyword>
<accession>A0A0F4GV08</accession>
<dbReference type="AlphaFoldDB" id="A0A0F4GV08"/>
<proteinExistence type="predicted"/>
<comment type="caution">
    <text evidence="1">The sequence shown here is derived from an EMBL/GenBank/DDBJ whole genome shotgun (WGS) entry which is preliminary data.</text>
</comment>
<evidence type="ECO:0000313" key="2">
    <source>
        <dbReference type="Proteomes" id="UP000033647"/>
    </source>
</evidence>
<dbReference type="Proteomes" id="UP000033647">
    <property type="component" value="Unassembled WGS sequence"/>
</dbReference>
<dbReference type="EMBL" id="LAFY01000290">
    <property type="protein sequence ID" value="KJY01237.1"/>
    <property type="molecule type" value="Genomic_DNA"/>
</dbReference>
<organism evidence="1 2">
    <name type="scientific">Zymoseptoria brevis</name>
    <dbReference type="NCBI Taxonomy" id="1047168"/>
    <lineage>
        <taxon>Eukaryota</taxon>
        <taxon>Fungi</taxon>
        <taxon>Dikarya</taxon>
        <taxon>Ascomycota</taxon>
        <taxon>Pezizomycotina</taxon>
        <taxon>Dothideomycetes</taxon>
        <taxon>Dothideomycetidae</taxon>
        <taxon>Mycosphaerellales</taxon>
        <taxon>Mycosphaerellaceae</taxon>
        <taxon>Zymoseptoria</taxon>
    </lineage>
</organism>
<evidence type="ECO:0000313" key="1">
    <source>
        <dbReference type="EMBL" id="KJY01237.1"/>
    </source>
</evidence>
<sequence>MSGYVNLYWKKADGTTQRILLQGGRQDDEGLETIDGVMLMNPPAKMYTGKGERGRALRAAKRRVSYYSSLGRHAQAQGAWQDFGRRKVPDMPTGWSGVRAYGGWRMSDMANS</sequence>
<name>A0A0F4GV08_9PEZI</name>
<protein>
    <submittedName>
        <fullName evidence="1">Uncharacterized protein</fullName>
    </submittedName>
</protein>
<gene>
    <name evidence="1" type="ORF">TI39_contig298g00067</name>
</gene>
<reference evidence="1 2" key="1">
    <citation type="submission" date="2015-03" db="EMBL/GenBank/DDBJ databases">
        <title>RNA-seq based gene annotation and comparative genomics of four Zymoseptoria species reveal species-specific pathogenicity related genes and transposable element activity.</title>
        <authorList>
            <person name="Grandaubert J."/>
            <person name="Bhattacharyya A."/>
            <person name="Stukenbrock E.H."/>
        </authorList>
    </citation>
    <scope>NUCLEOTIDE SEQUENCE [LARGE SCALE GENOMIC DNA]</scope>
    <source>
        <strain evidence="1 2">Zb18110</strain>
    </source>
</reference>